<dbReference type="Gene3D" id="2.60.120.330">
    <property type="entry name" value="B-lactam Antibiotic, Isopenicillin N Synthase, Chain"/>
    <property type="match status" value="1"/>
</dbReference>
<comment type="similarity">
    <text evidence="1">Belongs to the iron/ascorbate-dependent oxidoreductase family.</text>
</comment>
<keyword evidence="1" id="KW-0560">Oxidoreductase</keyword>
<keyword evidence="4" id="KW-1185">Reference proteome</keyword>
<evidence type="ECO:0000259" key="2">
    <source>
        <dbReference type="PROSITE" id="PS51471"/>
    </source>
</evidence>
<feature type="domain" description="Fe2OG dioxygenase" evidence="2">
    <location>
        <begin position="166"/>
        <end position="284"/>
    </location>
</feature>
<sequence length="333" mass="36942">MSKSVGIPIVDITEFNQATADALVEAASTMGFVMIEGSGFTKKEVDEAFQLSADFFNTSLEEKKSVPITEGNHGYSCMNLEVLDPENQAKGDPKEAFNITQSPDGTLGDMPLPPFLEQNKDQALDIWKKCHETGMRILRLLALGLKIDESKGGVNWFTDRHSIDEPSGSVLRFLFYPGQTKEDPQTIIRAGAHTDYGTLTLLFQKEGEDGLEVLSPITKQWTPVTFVPSKDPENYAPPLVVNIADLLSFWSAGILKSSIHRVKFPEYLQKTGKDRYSTVFFLHPQNSTLLEPIPSEIVANVTTRGPSAQKDGKYITAQEHLSKRLAATYGWKK</sequence>
<dbReference type="GO" id="GO:0046872">
    <property type="term" value="F:metal ion binding"/>
    <property type="evidence" value="ECO:0007669"/>
    <property type="project" value="UniProtKB-KW"/>
</dbReference>
<dbReference type="PROSITE" id="PS51471">
    <property type="entry name" value="FE2OG_OXY"/>
    <property type="match status" value="1"/>
</dbReference>
<dbReference type="InterPro" id="IPR044861">
    <property type="entry name" value="IPNS-like_FE2OG_OXY"/>
</dbReference>
<dbReference type="Pfam" id="PF03171">
    <property type="entry name" value="2OG-FeII_Oxy"/>
    <property type="match status" value="1"/>
</dbReference>
<dbReference type="OrthoDB" id="288590at2759"/>
<organism evidence="3 4">
    <name type="scientific">Geotrichum candidum</name>
    <name type="common">Oospora lactis</name>
    <name type="synonym">Dipodascus geotrichum</name>
    <dbReference type="NCBI Taxonomy" id="1173061"/>
    <lineage>
        <taxon>Eukaryota</taxon>
        <taxon>Fungi</taxon>
        <taxon>Dikarya</taxon>
        <taxon>Ascomycota</taxon>
        <taxon>Saccharomycotina</taxon>
        <taxon>Dipodascomycetes</taxon>
        <taxon>Dipodascales</taxon>
        <taxon>Dipodascaceae</taxon>
        <taxon>Geotrichum</taxon>
    </lineage>
</organism>
<dbReference type="GO" id="GO:0016491">
    <property type="term" value="F:oxidoreductase activity"/>
    <property type="evidence" value="ECO:0007669"/>
    <property type="project" value="UniProtKB-KW"/>
</dbReference>
<evidence type="ECO:0000256" key="1">
    <source>
        <dbReference type="RuleBase" id="RU003682"/>
    </source>
</evidence>
<keyword evidence="1" id="KW-0408">Iron</keyword>
<dbReference type="InterPro" id="IPR050231">
    <property type="entry name" value="Iron_ascorbate_oxido_reductase"/>
</dbReference>
<proteinExistence type="inferred from homology"/>
<dbReference type="PANTHER" id="PTHR47990">
    <property type="entry name" value="2-OXOGLUTARATE (2OG) AND FE(II)-DEPENDENT OXYGENASE SUPERFAMILY PROTEIN-RELATED"/>
    <property type="match status" value="1"/>
</dbReference>
<dbReference type="EMBL" id="CCBN010000018">
    <property type="protein sequence ID" value="CDO57067.1"/>
    <property type="molecule type" value="Genomic_DNA"/>
</dbReference>
<dbReference type="STRING" id="1173061.A0A0J9XI89"/>
<accession>A0A0J9XI89</accession>
<evidence type="ECO:0000313" key="4">
    <source>
        <dbReference type="Proteomes" id="UP000242525"/>
    </source>
</evidence>
<dbReference type="GO" id="GO:0044283">
    <property type="term" value="P:small molecule biosynthetic process"/>
    <property type="evidence" value="ECO:0007669"/>
    <property type="project" value="UniProtKB-ARBA"/>
</dbReference>
<reference evidence="3" key="1">
    <citation type="submission" date="2014-03" db="EMBL/GenBank/DDBJ databases">
        <authorList>
            <person name="Casaregola S."/>
        </authorList>
    </citation>
    <scope>NUCLEOTIDE SEQUENCE [LARGE SCALE GENOMIC DNA]</scope>
    <source>
        <strain evidence="3">CLIB 918</strain>
    </source>
</reference>
<dbReference type="Proteomes" id="UP000242525">
    <property type="component" value="Unassembled WGS sequence"/>
</dbReference>
<dbReference type="InterPro" id="IPR026992">
    <property type="entry name" value="DIOX_N"/>
</dbReference>
<name>A0A0J9XI89_GEOCN</name>
<comment type="caution">
    <text evidence="3">The sequence shown here is derived from an EMBL/GenBank/DDBJ whole genome shotgun (WGS) entry which is preliminary data.</text>
</comment>
<dbReference type="Pfam" id="PF14226">
    <property type="entry name" value="DIOX_N"/>
    <property type="match status" value="1"/>
</dbReference>
<keyword evidence="1" id="KW-0479">Metal-binding</keyword>
<dbReference type="SUPFAM" id="SSF51197">
    <property type="entry name" value="Clavaminate synthase-like"/>
    <property type="match status" value="1"/>
</dbReference>
<dbReference type="AlphaFoldDB" id="A0A0J9XI89"/>
<dbReference type="InterPro" id="IPR005123">
    <property type="entry name" value="Oxoglu/Fe-dep_dioxygenase_dom"/>
</dbReference>
<evidence type="ECO:0000313" key="3">
    <source>
        <dbReference type="EMBL" id="CDO57067.1"/>
    </source>
</evidence>
<dbReference type="FunFam" id="2.60.120.330:FF:000051">
    <property type="entry name" value="Clavaminate synthase-like protein"/>
    <property type="match status" value="1"/>
</dbReference>
<protein>
    <recommendedName>
        <fullName evidence="2">Fe2OG dioxygenase domain-containing protein</fullName>
    </recommendedName>
</protein>
<gene>
    <name evidence="3" type="ORF">BN980_GECA18s01852g</name>
</gene>
<dbReference type="InterPro" id="IPR027443">
    <property type="entry name" value="IPNS-like_sf"/>
</dbReference>